<dbReference type="FunFam" id="2.60.40.1730:FF:000012">
    <property type="entry name" value="Aminopeptidase N"/>
    <property type="match status" value="1"/>
</dbReference>
<evidence type="ECO:0000256" key="15">
    <source>
        <dbReference type="ARBA" id="ARBA00023049"/>
    </source>
</evidence>
<evidence type="ECO:0000256" key="11">
    <source>
        <dbReference type="ARBA" id="ARBA00022833"/>
    </source>
</evidence>
<feature type="active site" description="Proton acceptor" evidence="19">
    <location>
        <position position="361"/>
    </location>
</feature>
<feature type="domain" description="Aminopeptidase N-like N-terminal" evidence="25">
    <location>
        <begin position="63"/>
        <end position="247"/>
    </location>
</feature>
<keyword evidence="15 22" id="KW-0482">Metalloprotease</keyword>
<evidence type="ECO:0000256" key="21">
    <source>
        <dbReference type="PIRSR" id="PIRSR634016-4"/>
    </source>
</evidence>
<keyword evidence="14 22" id="KW-1133">Transmembrane helix</keyword>
<dbReference type="STRING" id="283909.R7T4J2"/>
<dbReference type="InterPro" id="IPR042097">
    <property type="entry name" value="Aminopeptidase_N-like_N_sf"/>
</dbReference>
<keyword evidence="28" id="KW-1185">Reference proteome</keyword>
<evidence type="ECO:0000256" key="1">
    <source>
        <dbReference type="ARBA" id="ARBA00001703"/>
    </source>
</evidence>
<evidence type="ECO:0000259" key="24">
    <source>
        <dbReference type="Pfam" id="PF11838"/>
    </source>
</evidence>
<dbReference type="SUPFAM" id="SSF55486">
    <property type="entry name" value="Metalloproteases ('zincins'), catalytic domain"/>
    <property type="match status" value="1"/>
</dbReference>
<feature type="binding site" evidence="20">
    <location>
        <position position="383"/>
    </location>
    <ligand>
        <name>Zn(2+)</name>
        <dbReference type="ChEBI" id="CHEBI:29105"/>
        <note>catalytic</note>
    </ligand>
</feature>
<evidence type="ECO:0000259" key="23">
    <source>
        <dbReference type="Pfam" id="PF01433"/>
    </source>
</evidence>
<evidence type="ECO:0000313" key="28">
    <source>
        <dbReference type="Proteomes" id="UP000014760"/>
    </source>
</evidence>
<reference evidence="28" key="1">
    <citation type="submission" date="2012-12" db="EMBL/GenBank/DDBJ databases">
        <authorList>
            <person name="Hellsten U."/>
            <person name="Grimwood J."/>
            <person name="Chapman J.A."/>
            <person name="Shapiro H."/>
            <person name="Aerts A."/>
            <person name="Otillar R.P."/>
            <person name="Terry A.Y."/>
            <person name="Boore J.L."/>
            <person name="Simakov O."/>
            <person name="Marletaz F."/>
            <person name="Cho S.-J."/>
            <person name="Edsinger-Gonzales E."/>
            <person name="Havlak P."/>
            <person name="Kuo D.-H."/>
            <person name="Larsson T."/>
            <person name="Lv J."/>
            <person name="Arendt D."/>
            <person name="Savage R."/>
            <person name="Osoegawa K."/>
            <person name="de Jong P."/>
            <person name="Lindberg D.R."/>
            <person name="Seaver E.C."/>
            <person name="Weisblat D.A."/>
            <person name="Putnam N.H."/>
            <person name="Grigoriev I.V."/>
            <person name="Rokhsar D.S."/>
        </authorList>
    </citation>
    <scope>NUCLEOTIDE SEQUENCE</scope>
    <source>
        <strain evidence="28">I ESC-2004</strain>
    </source>
</reference>
<keyword evidence="17" id="KW-1015">Disulfide bond</keyword>
<reference evidence="26 28" key="2">
    <citation type="journal article" date="2013" name="Nature">
        <title>Insights into bilaterian evolution from three spiralian genomes.</title>
        <authorList>
            <person name="Simakov O."/>
            <person name="Marletaz F."/>
            <person name="Cho S.J."/>
            <person name="Edsinger-Gonzales E."/>
            <person name="Havlak P."/>
            <person name="Hellsten U."/>
            <person name="Kuo D.H."/>
            <person name="Larsson T."/>
            <person name="Lv J."/>
            <person name="Arendt D."/>
            <person name="Savage R."/>
            <person name="Osoegawa K."/>
            <person name="de Jong P."/>
            <person name="Grimwood J."/>
            <person name="Chapman J.A."/>
            <person name="Shapiro H."/>
            <person name="Aerts A."/>
            <person name="Otillar R.P."/>
            <person name="Terry A.Y."/>
            <person name="Boore J.L."/>
            <person name="Grigoriev I.V."/>
            <person name="Lindberg D.R."/>
            <person name="Seaver E.C."/>
            <person name="Weisblat D.A."/>
            <person name="Putnam N.H."/>
            <person name="Rokhsar D.S."/>
        </authorList>
    </citation>
    <scope>NUCLEOTIDE SEQUENCE</scope>
    <source>
        <strain evidence="26 28">I ESC-2004</strain>
    </source>
</reference>
<dbReference type="Pfam" id="PF11838">
    <property type="entry name" value="ERAP1_C"/>
    <property type="match status" value="1"/>
</dbReference>
<dbReference type="GO" id="GO:0042277">
    <property type="term" value="F:peptide binding"/>
    <property type="evidence" value="ECO:0007669"/>
    <property type="project" value="TreeGrafter"/>
</dbReference>
<dbReference type="CDD" id="cd09601">
    <property type="entry name" value="M1_APN-Q_like"/>
    <property type="match status" value="1"/>
</dbReference>
<dbReference type="HOGENOM" id="CLU_003705_2_1_1"/>
<accession>R7T4J2</accession>
<dbReference type="InterPro" id="IPR034016">
    <property type="entry name" value="M1_APN-typ"/>
</dbReference>
<evidence type="ECO:0000256" key="13">
    <source>
        <dbReference type="ARBA" id="ARBA00022968"/>
    </source>
</evidence>
<evidence type="ECO:0000256" key="22">
    <source>
        <dbReference type="RuleBase" id="RU364040"/>
    </source>
</evidence>
<dbReference type="GO" id="GO:0004230">
    <property type="term" value="F:glutamyl aminopeptidase activity"/>
    <property type="evidence" value="ECO:0007669"/>
    <property type="project" value="UniProtKB-EC"/>
</dbReference>
<dbReference type="GO" id="GO:0043171">
    <property type="term" value="P:peptide catabolic process"/>
    <property type="evidence" value="ECO:0007669"/>
    <property type="project" value="TreeGrafter"/>
</dbReference>
<protein>
    <recommendedName>
        <fullName evidence="22">Aminopeptidase</fullName>
        <ecNumber evidence="22">3.4.11.-</ecNumber>
    </recommendedName>
</protein>
<evidence type="ECO:0000313" key="27">
    <source>
        <dbReference type="EnsemblMetazoa" id="CapteP113891"/>
    </source>
</evidence>
<feature type="domain" description="Peptidase M1 membrane alanine aminopeptidase" evidence="23">
    <location>
        <begin position="288"/>
        <end position="506"/>
    </location>
</feature>
<dbReference type="InterPro" id="IPR050344">
    <property type="entry name" value="Peptidase_M1_aminopeptidases"/>
</dbReference>
<comment type="cofactor">
    <cofactor evidence="20 22">
        <name>Zn(2+)</name>
        <dbReference type="ChEBI" id="CHEBI:29105"/>
    </cofactor>
    <text evidence="20 22">Binds 1 zinc ion per subunit.</text>
</comment>
<dbReference type="FunFam" id="1.25.50.20:FF:000001">
    <property type="entry name" value="Aminopeptidase"/>
    <property type="match status" value="1"/>
</dbReference>
<dbReference type="EMBL" id="AMQN01015588">
    <property type="status" value="NOT_ANNOTATED_CDS"/>
    <property type="molecule type" value="Genomic_DNA"/>
</dbReference>
<keyword evidence="13" id="KW-0735">Signal-anchor</keyword>
<evidence type="ECO:0000256" key="8">
    <source>
        <dbReference type="ARBA" id="ARBA00022692"/>
    </source>
</evidence>
<dbReference type="OMA" id="RPIKYKI"/>
<feature type="transmembrane region" description="Helical" evidence="22">
    <location>
        <begin position="9"/>
        <end position="30"/>
    </location>
</feature>
<evidence type="ECO:0000256" key="12">
    <source>
        <dbReference type="ARBA" id="ARBA00022837"/>
    </source>
</evidence>
<keyword evidence="6" id="KW-1003">Cell membrane</keyword>
<comment type="subcellular location">
    <subcellularLocation>
        <location evidence="2">Cell membrane</location>
        <topology evidence="2">Single-pass type II membrane protein</topology>
    </subcellularLocation>
</comment>
<evidence type="ECO:0000256" key="10">
    <source>
        <dbReference type="ARBA" id="ARBA00022801"/>
    </source>
</evidence>
<comment type="subunit">
    <text evidence="4">Homodimer; disulfide-linked.</text>
</comment>
<dbReference type="Gene3D" id="1.25.50.20">
    <property type="match status" value="1"/>
</dbReference>
<dbReference type="InterPro" id="IPR024571">
    <property type="entry name" value="ERAP1-like_C_dom"/>
</dbReference>
<dbReference type="GO" id="GO:0006508">
    <property type="term" value="P:proteolysis"/>
    <property type="evidence" value="ECO:0007669"/>
    <property type="project" value="UniProtKB-KW"/>
</dbReference>
<keyword evidence="7 22" id="KW-0645">Protease</keyword>
<gene>
    <name evidence="26" type="ORF">CAPTEDRAFT_113891</name>
</gene>
<evidence type="ECO:0000259" key="25">
    <source>
        <dbReference type="Pfam" id="PF17900"/>
    </source>
</evidence>
<evidence type="ECO:0000256" key="16">
    <source>
        <dbReference type="ARBA" id="ARBA00023136"/>
    </source>
</evidence>
<name>R7T4J2_CAPTE</name>
<dbReference type="InterPro" id="IPR001930">
    <property type="entry name" value="Peptidase_M1"/>
</dbReference>
<reference evidence="27" key="3">
    <citation type="submission" date="2015-06" db="UniProtKB">
        <authorList>
            <consortium name="EnsemblMetazoa"/>
        </authorList>
    </citation>
    <scope>IDENTIFICATION</scope>
</reference>
<dbReference type="AlphaFoldDB" id="R7T4J2"/>
<keyword evidence="9 20" id="KW-0479">Metal-binding</keyword>
<dbReference type="EMBL" id="KB312046">
    <property type="protein sequence ID" value="ELT87952.1"/>
    <property type="molecule type" value="Genomic_DNA"/>
</dbReference>
<feature type="domain" description="ERAP1-like C-terminal" evidence="24">
    <location>
        <begin position="586"/>
        <end position="902"/>
    </location>
</feature>
<evidence type="ECO:0000256" key="9">
    <source>
        <dbReference type="ARBA" id="ARBA00022723"/>
    </source>
</evidence>
<dbReference type="PRINTS" id="PR00756">
    <property type="entry name" value="ALADIPTASE"/>
</dbReference>
<feature type="binding site" evidence="20">
    <location>
        <position position="364"/>
    </location>
    <ligand>
        <name>Zn(2+)</name>
        <dbReference type="ChEBI" id="CHEBI:29105"/>
        <note>catalytic</note>
    </ligand>
</feature>
<dbReference type="Gene3D" id="2.60.40.1730">
    <property type="entry name" value="tricorn interacting facor f3 domain"/>
    <property type="match status" value="1"/>
</dbReference>
<evidence type="ECO:0000256" key="5">
    <source>
        <dbReference type="ARBA" id="ARBA00022438"/>
    </source>
</evidence>
<evidence type="ECO:0000256" key="4">
    <source>
        <dbReference type="ARBA" id="ARBA00011748"/>
    </source>
</evidence>
<evidence type="ECO:0000256" key="3">
    <source>
        <dbReference type="ARBA" id="ARBA00010136"/>
    </source>
</evidence>
<dbReference type="InterPro" id="IPR014782">
    <property type="entry name" value="Peptidase_M1_dom"/>
</dbReference>
<keyword evidence="16 22" id="KW-0472">Membrane</keyword>
<dbReference type="GO" id="GO:0005615">
    <property type="term" value="C:extracellular space"/>
    <property type="evidence" value="ECO:0007669"/>
    <property type="project" value="TreeGrafter"/>
</dbReference>
<feature type="binding site" evidence="20">
    <location>
        <position position="360"/>
    </location>
    <ligand>
        <name>Zn(2+)</name>
        <dbReference type="ChEBI" id="CHEBI:29105"/>
        <note>catalytic</note>
    </ligand>
</feature>
<dbReference type="Gene3D" id="1.10.390.10">
    <property type="entry name" value="Neutral Protease Domain 2"/>
    <property type="match status" value="1"/>
</dbReference>
<evidence type="ECO:0000256" key="7">
    <source>
        <dbReference type="ARBA" id="ARBA00022670"/>
    </source>
</evidence>
<keyword evidence="10 22" id="KW-0378">Hydrolase</keyword>
<dbReference type="OrthoDB" id="510539at2759"/>
<dbReference type="Pfam" id="PF17900">
    <property type="entry name" value="Peptidase_M1_N"/>
    <property type="match status" value="1"/>
</dbReference>
<dbReference type="EC" id="3.4.11.-" evidence="22"/>
<dbReference type="GO" id="GO:0005737">
    <property type="term" value="C:cytoplasm"/>
    <property type="evidence" value="ECO:0007669"/>
    <property type="project" value="TreeGrafter"/>
</dbReference>
<evidence type="ECO:0000256" key="20">
    <source>
        <dbReference type="PIRSR" id="PIRSR634016-3"/>
    </source>
</evidence>
<organism evidence="26">
    <name type="scientific">Capitella teleta</name>
    <name type="common">Polychaete worm</name>
    <dbReference type="NCBI Taxonomy" id="283909"/>
    <lineage>
        <taxon>Eukaryota</taxon>
        <taxon>Metazoa</taxon>
        <taxon>Spiralia</taxon>
        <taxon>Lophotrochozoa</taxon>
        <taxon>Annelida</taxon>
        <taxon>Polychaeta</taxon>
        <taxon>Sedentaria</taxon>
        <taxon>Scolecida</taxon>
        <taxon>Capitellidae</taxon>
        <taxon>Capitella</taxon>
    </lineage>
</organism>
<dbReference type="Pfam" id="PF01433">
    <property type="entry name" value="Peptidase_M1"/>
    <property type="match status" value="1"/>
</dbReference>
<dbReference type="GO" id="GO:0005886">
    <property type="term" value="C:plasma membrane"/>
    <property type="evidence" value="ECO:0007669"/>
    <property type="project" value="UniProtKB-SubCell"/>
</dbReference>
<dbReference type="PANTHER" id="PTHR11533:SF276">
    <property type="entry name" value="GLUTAMYL AMINOPEPTIDASE"/>
    <property type="match status" value="1"/>
</dbReference>
<evidence type="ECO:0000256" key="19">
    <source>
        <dbReference type="PIRSR" id="PIRSR634016-1"/>
    </source>
</evidence>
<dbReference type="Gene3D" id="2.60.40.1910">
    <property type="match status" value="1"/>
</dbReference>
<keyword evidence="18" id="KW-0325">Glycoprotein</keyword>
<sequence length="921" mass="105578">METLVNKRTLLVTLGFVLAVVIVGLIAGLARPSCHDPPSGGTAASRVDGQPWLDHRLPPYLIPVHYDLRLFPDFYDNQTRFYGNVTIRINVTATAQHLLVHCKAMNITRTELKVDGRPTQIDAVFPHEPNQYWVIQTAADIPADSVAEVSMSFDGSLTNGLVGLYRSTYLNSKTGQRRYLVSSKFQPTDARKAFPCLDEPGLKSTFNVTLVHRPEYTALSNMPAALPYSQGLVETTFQESVPMVTYLACFVISDFAFKEGVTKSGFWVFLSFQFRVFATPDRINQTQYSLDFGIKSLDYFTDYFGVPYPLPKMDMIAIPDFASGAMEHWGLITYRESSMLFHDQQSSLANKIRVASVIAHEIAHMWFGNLVTMKWWDDLWLNEGFASYMRYKAMEVIHPEWNVPDDFLICDLHVVMEKDAAVTSHPIVVPVAHPDQINEVFDPISYSKGASVIRMLEAFMGHDQFKEGIRNYMKAFEFKTTVTDDLWHYLGQVSRTAQIKAIMDTWTRQMGYPVVRVEYGAERTLTLSQHRFVLDENEDPRSPPSEYNYIWSTPVTYVTSKGDTSLLWLNSKQGEVIKCIRSVNNWVKFNVNQTGYYITDYPLAKWQQFGRLMSRIPRVLGTADRTNLIGDIFALAKAGQRSYSLALDVAKSMRNETEYVPWRAFSMGISYVSTMLYSSVYYGQWQYIQKYANYLIQAPHCTPLTHRALKVTLVSLACLHGDQETLNNVTDVFQRWIASPNDSNVAIGLRTVVFPYGMYEAGNADEWNVVWERYQAATVPQEKRRLLHTLTLTRRTWLLNRLLSYSLDESKIRGQDFFTVLIYMSFNRLAEGLLWDWVRTHWSALVDRFGLHSRYLGRLVPAIVSTFNTEFQLEQLKDFWKKYPEGGAGERGRHQTLEKIRANIAWMQVNEASIGKWLSDQ</sequence>
<keyword evidence="5 22" id="KW-0031">Aminopeptidase</keyword>
<comment type="catalytic activity">
    <reaction evidence="1">
        <text>Release of N-terminal glutamate (and to a lesser extent aspartate) from a peptide.</text>
        <dbReference type="EC" id="3.4.11.7"/>
    </reaction>
</comment>
<feature type="site" description="Transition state stabilizer" evidence="21">
    <location>
        <position position="446"/>
    </location>
</feature>
<dbReference type="InterPro" id="IPR045357">
    <property type="entry name" value="Aminopeptidase_N-like_N"/>
</dbReference>
<dbReference type="FunFam" id="2.60.40.1910:FF:000003">
    <property type="entry name" value="Aminopeptidase"/>
    <property type="match status" value="1"/>
</dbReference>
<keyword evidence="12" id="KW-0106">Calcium</keyword>
<dbReference type="MEROPS" id="M01.A12"/>
<evidence type="ECO:0000313" key="26">
    <source>
        <dbReference type="EMBL" id="ELT87952.1"/>
    </source>
</evidence>
<keyword evidence="8 22" id="KW-0812">Transmembrane</keyword>
<dbReference type="SUPFAM" id="SSF63737">
    <property type="entry name" value="Leukotriene A4 hydrolase N-terminal domain"/>
    <property type="match status" value="1"/>
</dbReference>
<dbReference type="GO" id="GO:0008270">
    <property type="term" value="F:zinc ion binding"/>
    <property type="evidence" value="ECO:0007669"/>
    <property type="project" value="UniProtKB-UniRule"/>
</dbReference>
<evidence type="ECO:0000256" key="18">
    <source>
        <dbReference type="ARBA" id="ARBA00023180"/>
    </source>
</evidence>
<evidence type="ECO:0000256" key="2">
    <source>
        <dbReference type="ARBA" id="ARBA00004401"/>
    </source>
</evidence>
<evidence type="ECO:0000256" key="6">
    <source>
        <dbReference type="ARBA" id="ARBA00022475"/>
    </source>
</evidence>
<dbReference type="PANTHER" id="PTHR11533">
    <property type="entry name" value="PROTEASE M1 ZINC METALLOPROTEASE"/>
    <property type="match status" value="1"/>
</dbReference>
<dbReference type="EnsemblMetazoa" id="CapteT113891">
    <property type="protein sequence ID" value="CapteP113891"/>
    <property type="gene ID" value="CapteG113891"/>
</dbReference>
<dbReference type="FunCoup" id="R7T4J2">
    <property type="interactions" value="559"/>
</dbReference>
<keyword evidence="11 20" id="KW-0862">Zinc</keyword>
<dbReference type="FunFam" id="1.10.390.10:FF:000016">
    <property type="entry name" value="Glutamyl aminopeptidase"/>
    <property type="match status" value="1"/>
</dbReference>
<proteinExistence type="inferred from homology"/>
<dbReference type="InterPro" id="IPR027268">
    <property type="entry name" value="Peptidase_M4/M1_CTD_sf"/>
</dbReference>
<evidence type="ECO:0000256" key="17">
    <source>
        <dbReference type="ARBA" id="ARBA00023157"/>
    </source>
</evidence>
<comment type="similarity">
    <text evidence="3 22">Belongs to the peptidase M1 family.</text>
</comment>
<evidence type="ECO:0000256" key="14">
    <source>
        <dbReference type="ARBA" id="ARBA00022989"/>
    </source>
</evidence>
<dbReference type="GO" id="GO:0070006">
    <property type="term" value="F:metalloaminopeptidase activity"/>
    <property type="evidence" value="ECO:0007669"/>
    <property type="project" value="TreeGrafter"/>
</dbReference>
<dbReference type="Proteomes" id="UP000014760">
    <property type="component" value="Unassembled WGS sequence"/>
</dbReference>